<proteinExistence type="predicted"/>
<name>A0A645HQL1_9ZZZZ</name>
<evidence type="ECO:0000313" key="1">
    <source>
        <dbReference type="EMBL" id="MPN40529.1"/>
    </source>
</evidence>
<dbReference type="EMBL" id="VSSQ01097003">
    <property type="protein sequence ID" value="MPN40529.1"/>
    <property type="molecule type" value="Genomic_DNA"/>
</dbReference>
<gene>
    <name evidence="1" type="ORF">SDC9_188067</name>
</gene>
<reference evidence="1" key="1">
    <citation type="submission" date="2019-08" db="EMBL/GenBank/DDBJ databases">
        <authorList>
            <person name="Kucharzyk K."/>
            <person name="Murdoch R.W."/>
            <person name="Higgins S."/>
            <person name="Loffler F."/>
        </authorList>
    </citation>
    <scope>NUCLEOTIDE SEQUENCE</scope>
</reference>
<sequence>MYGLNEAEECVDTAIRELVTTKNTNDLELPIYTPLTIMYELRDMLRSLQECEISLPKKKGASQ</sequence>
<dbReference type="AlphaFoldDB" id="A0A645HQL1"/>
<protein>
    <submittedName>
        <fullName evidence="1">Uncharacterized protein</fullName>
    </submittedName>
</protein>
<accession>A0A645HQL1</accession>
<comment type="caution">
    <text evidence="1">The sequence shown here is derived from an EMBL/GenBank/DDBJ whole genome shotgun (WGS) entry which is preliminary data.</text>
</comment>
<organism evidence="1">
    <name type="scientific">bioreactor metagenome</name>
    <dbReference type="NCBI Taxonomy" id="1076179"/>
    <lineage>
        <taxon>unclassified sequences</taxon>
        <taxon>metagenomes</taxon>
        <taxon>ecological metagenomes</taxon>
    </lineage>
</organism>